<feature type="transmembrane region" description="Helical" evidence="2">
    <location>
        <begin position="115"/>
        <end position="138"/>
    </location>
</feature>
<keyword evidence="2" id="KW-0472">Membrane</keyword>
<comment type="caution">
    <text evidence="3">The sequence shown here is derived from an EMBL/GenBank/DDBJ whole genome shotgun (WGS) entry which is preliminary data.</text>
</comment>
<reference evidence="3 4" key="1">
    <citation type="submission" date="2020-04" db="EMBL/GenBank/DDBJ databases">
        <title>Phylogenetic Diversity and Antibacterial Activity against Ralstonia solanacearum of Endophytic Actinomycete Isolated from Moss.</title>
        <authorList>
            <person name="Zhuang X."/>
        </authorList>
    </citation>
    <scope>NUCLEOTIDE SEQUENCE [LARGE SCALE GENOMIC DNA]</scope>
    <source>
        <strain evidence="3 4">LD120</strain>
    </source>
</reference>
<name>A0ABX1H8B0_9ACTN</name>
<dbReference type="EMBL" id="JAAWWP010000012">
    <property type="protein sequence ID" value="NKI43555.1"/>
    <property type="molecule type" value="Genomic_DNA"/>
</dbReference>
<sequence>MPPAPPTPPAPSTPAAPAAPATPTAASTPPAPPAPSTPPAPPPAASIPPPPPVPPAVSPRGKAALRSTGAVDLTPGPGAGRPFVSFAPADTYPFPPADEPTARLRPVRERRVPRLAAALGCLVLGIGLIGGGAAGIALSGEDGAVTAAQRYEDAAGLWHNLPVDELFPTTVKGGGAGPGGADRTWTRIGVAPDSGCAEAFDPLLAKALAPVGCLRLLRATYTDATRSQVTTVGLLFTKGDAEAMRALRGRFTEEGLGRRADLMPRTYPVEGTVAGEFGSAQRASWTVSVLTDAPVVVYAVSGFADGRKVFAPQSAAEAVAEGAETTPAQAGLGHDAKGLADRLERSLRTEAGSGPEDD</sequence>
<keyword evidence="2" id="KW-1133">Transmembrane helix</keyword>
<keyword evidence="4" id="KW-1185">Reference proteome</keyword>
<gene>
    <name evidence="3" type="ORF">HFV08_20375</name>
</gene>
<feature type="compositionally biased region" description="Pro residues" evidence="1">
    <location>
        <begin position="1"/>
        <end position="14"/>
    </location>
</feature>
<evidence type="ECO:0000256" key="2">
    <source>
        <dbReference type="SAM" id="Phobius"/>
    </source>
</evidence>
<proteinExistence type="predicted"/>
<feature type="region of interest" description="Disordered" evidence="1">
    <location>
        <begin position="1"/>
        <end position="84"/>
    </location>
</feature>
<feature type="compositionally biased region" description="Pro residues" evidence="1">
    <location>
        <begin position="29"/>
        <end position="57"/>
    </location>
</feature>
<evidence type="ECO:0000256" key="1">
    <source>
        <dbReference type="SAM" id="MobiDB-lite"/>
    </source>
</evidence>
<feature type="region of interest" description="Disordered" evidence="1">
    <location>
        <begin position="320"/>
        <end position="358"/>
    </location>
</feature>
<evidence type="ECO:0000313" key="3">
    <source>
        <dbReference type="EMBL" id="NKI43555.1"/>
    </source>
</evidence>
<dbReference type="Proteomes" id="UP000772196">
    <property type="component" value="Unassembled WGS sequence"/>
</dbReference>
<accession>A0ABX1H8B0</accession>
<keyword evidence="2" id="KW-0812">Transmembrane</keyword>
<protein>
    <submittedName>
        <fullName evidence="3">Uncharacterized protein</fullName>
    </submittedName>
</protein>
<organism evidence="3 4">
    <name type="scientific">Streptomyces physcomitrii</name>
    <dbReference type="NCBI Taxonomy" id="2724184"/>
    <lineage>
        <taxon>Bacteria</taxon>
        <taxon>Bacillati</taxon>
        <taxon>Actinomycetota</taxon>
        <taxon>Actinomycetes</taxon>
        <taxon>Kitasatosporales</taxon>
        <taxon>Streptomycetaceae</taxon>
        <taxon>Streptomyces</taxon>
    </lineage>
</organism>
<feature type="compositionally biased region" description="Basic and acidic residues" evidence="1">
    <location>
        <begin position="334"/>
        <end position="348"/>
    </location>
</feature>
<evidence type="ECO:0000313" key="4">
    <source>
        <dbReference type="Proteomes" id="UP000772196"/>
    </source>
</evidence>
<feature type="compositionally biased region" description="Low complexity" evidence="1">
    <location>
        <begin position="15"/>
        <end position="28"/>
    </location>
</feature>